<dbReference type="OrthoDB" id="768507at2759"/>
<evidence type="ECO:0000256" key="1">
    <source>
        <dbReference type="SAM" id="MobiDB-lite"/>
    </source>
</evidence>
<feature type="region of interest" description="Disordered" evidence="1">
    <location>
        <begin position="234"/>
        <end position="358"/>
    </location>
</feature>
<dbReference type="PANTHER" id="PTHR31008">
    <property type="entry name" value="COP1-INTERACTING PROTEIN-RELATED"/>
    <property type="match status" value="1"/>
</dbReference>
<evidence type="ECO:0000313" key="3">
    <source>
        <dbReference type="Proteomes" id="UP001055439"/>
    </source>
</evidence>
<dbReference type="PANTHER" id="PTHR31008:SF15">
    <property type="entry name" value="GPI-ANCHORED ADHESIN-LIKE PROTEIN"/>
    <property type="match status" value="1"/>
</dbReference>
<organism evidence="2 3">
    <name type="scientific">Musa troglodytarum</name>
    <name type="common">fe'i banana</name>
    <dbReference type="NCBI Taxonomy" id="320322"/>
    <lineage>
        <taxon>Eukaryota</taxon>
        <taxon>Viridiplantae</taxon>
        <taxon>Streptophyta</taxon>
        <taxon>Embryophyta</taxon>
        <taxon>Tracheophyta</taxon>
        <taxon>Spermatophyta</taxon>
        <taxon>Magnoliopsida</taxon>
        <taxon>Liliopsida</taxon>
        <taxon>Zingiberales</taxon>
        <taxon>Musaceae</taxon>
        <taxon>Musa</taxon>
    </lineage>
</organism>
<feature type="region of interest" description="Disordered" evidence="1">
    <location>
        <begin position="40"/>
        <end position="79"/>
    </location>
</feature>
<dbReference type="Proteomes" id="UP001055439">
    <property type="component" value="Chromosome 5"/>
</dbReference>
<name>A0A9E7G001_9LILI</name>
<feature type="compositionally biased region" description="Polar residues" evidence="1">
    <location>
        <begin position="295"/>
        <end position="327"/>
    </location>
</feature>
<feature type="compositionally biased region" description="Polar residues" evidence="1">
    <location>
        <begin position="342"/>
        <end position="358"/>
    </location>
</feature>
<reference evidence="2" key="1">
    <citation type="submission" date="2022-05" db="EMBL/GenBank/DDBJ databases">
        <title>The Musa troglodytarum L. genome provides insights into the mechanism of non-climacteric behaviour and enrichment of carotenoids.</title>
        <authorList>
            <person name="Wang J."/>
        </authorList>
    </citation>
    <scope>NUCLEOTIDE SEQUENCE</scope>
    <source>
        <tissue evidence="2">Leaf</tissue>
    </source>
</reference>
<feature type="compositionally biased region" description="Low complexity" evidence="1">
    <location>
        <begin position="234"/>
        <end position="244"/>
    </location>
</feature>
<feature type="region of interest" description="Disordered" evidence="1">
    <location>
        <begin position="525"/>
        <end position="548"/>
    </location>
</feature>
<proteinExistence type="predicted"/>
<gene>
    <name evidence="2" type="ORF">MUK42_19777</name>
</gene>
<feature type="compositionally biased region" description="Basic and acidic residues" evidence="1">
    <location>
        <begin position="530"/>
        <end position="545"/>
    </location>
</feature>
<accession>A0A9E7G001</accession>
<evidence type="ECO:0000313" key="2">
    <source>
        <dbReference type="EMBL" id="URE03887.1"/>
    </source>
</evidence>
<dbReference type="AlphaFoldDB" id="A0A9E7G001"/>
<dbReference type="EMBL" id="CP097507">
    <property type="protein sequence ID" value="URE03887.1"/>
    <property type="molecule type" value="Genomic_DNA"/>
</dbReference>
<keyword evidence="3" id="KW-1185">Reference proteome</keyword>
<protein>
    <submittedName>
        <fullName evidence="2">Uncharacterized protein</fullName>
    </submittedName>
</protein>
<sequence length="618" mass="68771">MISFWITTIVHSWRGSPHSPRPPPTFLPRFKNNRAQSTHVVDANDPSRSLRDLHPPPSSSIAERQPASIDSGKGGPASAEIRMKVDRVDQLEVRPSMESFRFLDSTPASSTARRRLHLELQMVGSLEKKRGDLLLKMVDDLEYNMKQSRSEIQRGRLYEKYAEKREAKLREEWATKGARRREKMKVIESQLEESLARMTARKQDSAIRHGHQEKVKSFEKEDLHEQIQFSQTLLDDGSLRSSGSNAHSTRHQTLGAPIPKHSKRHNPDSARRRAKAVKLSAQSLPDLSYLRKESMNTPTRLSKGSSPSESTACAQSNSTTGFTSELQDPNFALSKSLKEQSQKTITGRANGAGNTCATSITEPRASKAFETESKGDESEVMLNQQINQEPESRKIEERAPIFHLGSDSEETRSSQASEMCDTKSENYGTLRNLGEEDNVLAVASKFSSNLRPSHSCVEVASYSFESARVRKKWGVAEKPNLATNTSEKSLKDVVKQFKKLLTFGKKGKSAESAVKILAHASVAGGDDEMDNHHEAAKIPSDDPKKPRNGYSAPAYVVGLHEGKIFPEQVQSPSCSISTPPANMKLREDQELEGFPKAAARSVLSFFSFHGRGSESRFK</sequence>